<evidence type="ECO:0000313" key="3">
    <source>
        <dbReference type="Proteomes" id="UP000193303"/>
    </source>
</evidence>
<accession>A0A1X3D3S0</accession>
<dbReference type="AlphaFoldDB" id="A0A1X3D3S0"/>
<keyword evidence="1" id="KW-0732">Signal</keyword>
<evidence type="ECO:0000256" key="1">
    <source>
        <dbReference type="SAM" id="SignalP"/>
    </source>
</evidence>
<sequence>MENKLILTVLLAVFTSYSYAAKNNEITITTNDKQIVHFFDTDCGNIRNTDLYYMKRGTDANIMLRKVWKKVKFNQNKSIEQYTYACDQGKKNGKVYTINYVFNTKDRSQLTVIYPPNYKNAYGVHFTFECQFVASAFANKKDIELKSILDKFLELQPRAKCLAAPVDDNNVPYSTYNQKDDLLEDYKNFGN</sequence>
<feature type="signal peptide" evidence="1">
    <location>
        <begin position="1"/>
        <end position="20"/>
    </location>
</feature>
<gene>
    <name evidence="2" type="ORF">BV912_12555</name>
</gene>
<dbReference type="EMBL" id="MTAB01000062">
    <property type="protein sequence ID" value="OSI14436.1"/>
    <property type="molecule type" value="Genomic_DNA"/>
</dbReference>
<dbReference type="OrthoDB" id="9872017at2"/>
<dbReference type="RefSeq" id="WP_054617428.1">
    <property type="nucleotide sequence ID" value="NZ_MTAA01000009.1"/>
</dbReference>
<dbReference type="STRING" id="1931275.BV914_04595"/>
<organism evidence="2 3">
    <name type="scientific">Neisseria dumasiana</name>
    <dbReference type="NCBI Taxonomy" id="1931275"/>
    <lineage>
        <taxon>Bacteria</taxon>
        <taxon>Pseudomonadati</taxon>
        <taxon>Pseudomonadota</taxon>
        <taxon>Betaproteobacteria</taxon>
        <taxon>Neisseriales</taxon>
        <taxon>Neisseriaceae</taxon>
        <taxon>Neisseria</taxon>
    </lineage>
</organism>
<comment type="caution">
    <text evidence="2">The sequence shown here is derived from an EMBL/GenBank/DDBJ whole genome shotgun (WGS) entry which is preliminary data.</text>
</comment>
<feature type="chain" id="PRO_5010856659" evidence="1">
    <location>
        <begin position="21"/>
        <end position="191"/>
    </location>
</feature>
<name>A0A1X3D3S0_9NEIS</name>
<dbReference type="Proteomes" id="UP000193303">
    <property type="component" value="Unassembled WGS sequence"/>
</dbReference>
<proteinExistence type="predicted"/>
<reference evidence="3" key="1">
    <citation type="submission" date="2017-01" db="EMBL/GenBank/DDBJ databases">
        <authorList>
            <person name="Mah S.A."/>
            <person name="Swanson W.J."/>
            <person name="Moy G.W."/>
            <person name="Vacquier V.D."/>
        </authorList>
    </citation>
    <scope>NUCLEOTIDE SEQUENCE [LARGE SCALE GENOMIC DNA]</scope>
    <source>
        <strain evidence="3">124861</strain>
    </source>
</reference>
<evidence type="ECO:0000313" key="2">
    <source>
        <dbReference type="EMBL" id="OSI14436.1"/>
    </source>
</evidence>
<protein>
    <submittedName>
        <fullName evidence="2">Uncharacterized protein</fullName>
    </submittedName>
</protein>